<evidence type="ECO:0000313" key="2">
    <source>
        <dbReference type="Proteomes" id="UP001227192"/>
    </source>
</evidence>
<proteinExistence type="predicted"/>
<keyword evidence="2" id="KW-1185">Reference proteome</keyword>
<gene>
    <name evidence="1" type="ORF">VN97_g11988</name>
</gene>
<evidence type="ECO:0000313" key="1">
    <source>
        <dbReference type="EMBL" id="KAJ9481490.1"/>
    </source>
</evidence>
<organism evidence="1 2">
    <name type="scientific">Penicillium thymicola</name>
    <dbReference type="NCBI Taxonomy" id="293382"/>
    <lineage>
        <taxon>Eukaryota</taxon>
        <taxon>Fungi</taxon>
        <taxon>Dikarya</taxon>
        <taxon>Ascomycota</taxon>
        <taxon>Pezizomycotina</taxon>
        <taxon>Eurotiomycetes</taxon>
        <taxon>Eurotiomycetidae</taxon>
        <taxon>Eurotiales</taxon>
        <taxon>Aspergillaceae</taxon>
        <taxon>Penicillium</taxon>
    </lineage>
</organism>
<accession>A0AAI9T758</accession>
<dbReference type="EMBL" id="LACB01000765">
    <property type="protein sequence ID" value="KAJ9481490.1"/>
    <property type="molecule type" value="Genomic_DNA"/>
</dbReference>
<protein>
    <submittedName>
        <fullName evidence="1">Uncharacterized protein</fullName>
    </submittedName>
</protein>
<dbReference type="Proteomes" id="UP001227192">
    <property type="component" value="Unassembled WGS sequence"/>
</dbReference>
<reference evidence="1" key="2">
    <citation type="journal article" date="2016" name="Fungal Biol.">
        <title>Ochratoxin A production by Penicillium thymicola.</title>
        <authorList>
            <person name="Nguyen H.D.T."/>
            <person name="McMullin D.R."/>
            <person name="Ponomareva E."/>
            <person name="Riley R."/>
            <person name="Pomraning K.R."/>
            <person name="Baker S.E."/>
            <person name="Seifert K.A."/>
        </authorList>
    </citation>
    <scope>NUCLEOTIDE SEQUENCE</scope>
    <source>
        <strain evidence="1">DAOM 180753</strain>
    </source>
</reference>
<comment type="caution">
    <text evidence="1">The sequence shown here is derived from an EMBL/GenBank/DDBJ whole genome shotgun (WGS) entry which is preliminary data.</text>
</comment>
<name>A0AAI9T758_PENTH</name>
<sequence length="98" mass="11124">MPGRYLRYWTGIGWEQGGPRRKKKVGQQSGGEHVLLNGLPEESMAVSKGFSQIMTSEQLGMSQKDMKKKIKKNKKKSSKNLDCGAFRDVVPFFLSRIF</sequence>
<dbReference type="AlphaFoldDB" id="A0AAI9T758"/>
<reference evidence="1" key="1">
    <citation type="submission" date="2015-06" db="EMBL/GenBank/DDBJ databases">
        <authorList>
            <person name="Nguyen H."/>
        </authorList>
    </citation>
    <scope>NUCLEOTIDE SEQUENCE</scope>
    <source>
        <strain evidence="1">DAOM 180753</strain>
    </source>
</reference>